<name>A0AAE0KRQ0_9CHLO</name>
<feature type="region of interest" description="Disordered" evidence="2">
    <location>
        <begin position="512"/>
        <end position="562"/>
    </location>
</feature>
<feature type="coiled-coil region" evidence="1">
    <location>
        <begin position="571"/>
        <end position="605"/>
    </location>
</feature>
<gene>
    <name evidence="3" type="ORF">CYMTET_32647</name>
</gene>
<feature type="compositionally biased region" description="Basic and acidic residues" evidence="2">
    <location>
        <begin position="108"/>
        <end position="127"/>
    </location>
</feature>
<feature type="compositionally biased region" description="Basic and acidic residues" evidence="2">
    <location>
        <begin position="533"/>
        <end position="552"/>
    </location>
</feature>
<feature type="coiled-coil region" evidence="1">
    <location>
        <begin position="632"/>
        <end position="659"/>
    </location>
</feature>
<comment type="caution">
    <text evidence="3">The sequence shown here is derived from an EMBL/GenBank/DDBJ whole genome shotgun (WGS) entry which is preliminary data.</text>
</comment>
<organism evidence="3 4">
    <name type="scientific">Cymbomonas tetramitiformis</name>
    <dbReference type="NCBI Taxonomy" id="36881"/>
    <lineage>
        <taxon>Eukaryota</taxon>
        <taxon>Viridiplantae</taxon>
        <taxon>Chlorophyta</taxon>
        <taxon>Pyramimonadophyceae</taxon>
        <taxon>Pyramimonadales</taxon>
        <taxon>Pyramimonadaceae</taxon>
        <taxon>Cymbomonas</taxon>
    </lineage>
</organism>
<evidence type="ECO:0000313" key="3">
    <source>
        <dbReference type="EMBL" id="KAK3258302.1"/>
    </source>
</evidence>
<feature type="region of interest" description="Disordered" evidence="2">
    <location>
        <begin position="108"/>
        <end position="187"/>
    </location>
</feature>
<proteinExistence type="predicted"/>
<evidence type="ECO:0000256" key="2">
    <source>
        <dbReference type="SAM" id="MobiDB-lite"/>
    </source>
</evidence>
<accession>A0AAE0KRQ0</accession>
<dbReference type="AlphaFoldDB" id="A0AAE0KRQ0"/>
<feature type="region of interest" description="Disordered" evidence="2">
    <location>
        <begin position="316"/>
        <end position="358"/>
    </location>
</feature>
<reference evidence="3 4" key="1">
    <citation type="journal article" date="2015" name="Genome Biol. Evol.">
        <title>Comparative Genomics of a Bacterivorous Green Alga Reveals Evolutionary Causalities and Consequences of Phago-Mixotrophic Mode of Nutrition.</title>
        <authorList>
            <person name="Burns J.A."/>
            <person name="Paasch A."/>
            <person name="Narechania A."/>
            <person name="Kim E."/>
        </authorList>
    </citation>
    <scope>NUCLEOTIDE SEQUENCE [LARGE SCALE GENOMIC DNA]</scope>
    <source>
        <strain evidence="3 4">PLY_AMNH</strain>
    </source>
</reference>
<dbReference type="EMBL" id="LGRX02019637">
    <property type="protein sequence ID" value="KAK3258302.1"/>
    <property type="molecule type" value="Genomic_DNA"/>
</dbReference>
<evidence type="ECO:0000313" key="4">
    <source>
        <dbReference type="Proteomes" id="UP001190700"/>
    </source>
</evidence>
<evidence type="ECO:0000256" key="1">
    <source>
        <dbReference type="SAM" id="Coils"/>
    </source>
</evidence>
<keyword evidence="4" id="KW-1185">Reference proteome</keyword>
<keyword evidence="1" id="KW-0175">Coiled coil</keyword>
<feature type="compositionally biased region" description="Basic and acidic residues" evidence="2">
    <location>
        <begin position="340"/>
        <end position="351"/>
    </location>
</feature>
<dbReference type="Proteomes" id="UP001190700">
    <property type="component" value="Unassembled WGS sequence"/>
</dbReference>
<sequence>MPLAGTSPMLDGTAHCAYTALKVRCAKRHLPEPPGGGLRLVYGGDCREAAGVREEMEVLRTDVETTLAGTEKACQEMRDAALLSERRLRQALDRAELAEQRARLFEQRLTSDDSTARPRGWSGRDDPNENPLWDDGDSTRMSESGSEAGTPARCSLTPGGKNRNNPLFTSEDTPTEEEGAPSGRRTVQNILPALEQTVESTRGGDAEVEAVRAQLVAMEDAMEAGRKREQEERESTIAEVLAKARRAQDDAVQHAVAREKEEASRKLASAVADASALAKNAATRQVEEAVEEERRLGAAKLEALTDQLTRLETASAVGVGGPEPGALEPASPGEVQTEAAAKRATEEERAKWMARQQEMQAQHERAVVAAVAKERERVHQEAEVNCREAVERARTEAMTAEHTAARAEVDSAVSAALASAKERFMRDAGSAQQRAVDEAVARERERASAATEAAVAAAVESAVRCEQEAAANGLAKSLEHKQEASAVQVALETERDQARELVSVKEKEIEHAGHTIDSLMQEMEGLQGQVQRQHQELRKMRERQDKDAEKENGLGNGGPSDSVQFAKQIIIDGLMAEKVDLEKEVAAAKRRDGALQSQLEDLEAQLQVASGGELKEELKRLQRALGTVPERCTELEDQLAEANNVIGAERRRCAELESMVERSSVVGQEKDETAKLTEMADLKSRLQTASEAAASEVKAREVLEDEVSVLSGRLSEMSMLYAEAESERESLARQMRGR</sequence>
<protein>
    <submittedName>
        <fullName evidence="3">Uncharacterized protein</fullName>
    </submittedName>
</protein>
<feature type="compositionally biased region" description="Polar residues" evidence="2">
    <location>
        <begin position="162"/>
        <end position="172"/>
    </location>
</feature>